<dbReference type="Pfam" id="PF00698">
    <property type="entry name" value="Acyl_transf_1"/>
    <property type="match status" value="2"/>
</dbReference>
<keyword evidence="2" id="KW-0597">Phosphoprotein</keyword>
<dbReference type="Gene3D" id="3.30.70.3290">
    <property type="match status" value="2"/>
</dbReference>
<dbReference type="SUPFAM" id="SSF52151">
    <property type="entry name" value="FabD/lysophospholipase-like"/>
    <property type="match status" value="2"/>
</dbReference>
<dbReference type="SMART" id="SM00826">
    <property type="entry name" value="PKS_DH"/>
    <property type="match status" value="1"/>
</dbReference>
<dbReference type="GO" id="GO:0047879">
    <property type="term" value="F:erythronolide synthase activity"/>
    <property type="evidence" value="ECO:0007669"/>
    <property type="project" value="UniProtKB-EC"/>
</dbReference>
<dbReference type="SMART" id="SM00822">
    <property type="entry name" value="PKS_KR"/>
    <property type="match status" value="1"/>
</dbReference>
<dbReference type="InterPro" id="IPR057326">
    <property type="entry name" value="KR_dom"/>
</dbReference>
<dbReference type="InterPro" id="IPR016039">
    <property type="entry name" value="Thiolase-like"/>
</dbReference>
<evidence type="ECO:0000256" key="2">
    <source>
        <dbReference type="ARBA" id="ARBA00022553"/>
    </source>
</evidence>
<dbReference type="InterPro" id="IPR009081">
    <property type="entry name" value="PP-bd_ACP"/>
</dbReference>
<feature type="domain" description="Carrier" evidence="7">
    <location>
        <begin position="2725"/>
        <end position="2800"/>
    </location>
</feature>
<dbReference type="GO" id="GO:0031177">
    <property type="term" value="F:phosphopantetheine binding"/>
    <property type="evidence" value="ECO:0007669"/>
    <property type="project" value="InterPro"/>
</dbReference>
<dbReference type="InterPro" id="IPR050091">
    <property type="entry name" value="PKS_NRPS_Biosynth_Enz"/>
</dbReference>
<dbReference type="GO" id="GO:0005886">
    <property type="term" value="C:plasma membrane"/>
    <property type="evidence" value="ECO:0007669"/>
    <property type="project" value="TreeGrafter"/>
</dbReference>
<dbReference type="SMART" id="SM00827">
    <property type="entry name" value="PKS_AT"/>
    <property type="match status" value="2"/>
</dbReference>
<comment type="function">
    <text evidence="4">Involved in production of the polyketide antibiotic thailandamide.</text>
</comment>
<dbReference type="Gene3D" id="3.40.366.10">
    <property type="entry name" value="Malonyl-Coenzyme A Acyl Carrier Protein, domain 2"/>
    <property type="match status" value="2"/>
</dbReference>
<reference evidence="9 10" key="1">
    <citation type="submission" date="2018-03" db="EMBL/GenBank/DDBJ databases">
        <title>Draft Genome Sequences of the Obligatory Marine Myxobacteria Enhygromyxa salina SWB005.</title>
        <authorList>
            <person name="Poehlein A."/>
            <person name="Moghaddam J.A."/>
            <person name="Harms H."/>
            <person name="Alanjari M."/>
            <person name="Koenig G.M."/>
            <person name="Daniel R."/>
            <person name="Schaeberle T.F."/>
        </authorList>
    </citation>
    <scope>NUCLEOTIDE SEQUENCE [LARGE SCALE GENOMIC DNA]</scope>
    <source>
        <strain evidence="9 10">SWB005</strain>
    </source>
</reference>
<keyword evidence="5" id="KW-0175">Coiled coil</keyword>
<name>A0A2S9YGC8_9BACT</name>
<dbReference type="InterPro" id="IPR013968">
    <property type="entry name" value="PKS_KR"/>
</dbReference>
<dbReference type="FunFam" id="3.40.47.10:FF:000019">
    <property type="entry name" value="Polyketide synthase type I"/>
    <property type="match status" value="1"/>
</dbReference>
<dbReference type="SUPFAM" id="SSF51735">
    <property type="entry name" value="NAD(P)-binding Rossmann-fold domains"/>
    <property type="match status" value="2"/>
</dbReference>
<dbReference type="InterPro" id="IPR014031">
    <property type="entry name" value="Ketoacyl_synth_C"/>
</dbReference>
<dbReference type="InterPro" id="IPR020841">
    <property type="entry name" value="PKS_Beta-ketoAc_synthase_dom"/>
</dbReference>
<dbReference type="PROSITE" id="PS52004">
    <property type="entry name" value="KS3_2"/>
    <property type="match status" value="2"/>
</dbReference>
<dbReference type="Gene3D" id="3.40.47.10">
    <property type="match status" value="2"/>
</dbReference>
<dbReference type="InterPro" id="IPR001227">
    <property type="entry name" value="Ac_transferase_dom_sf"/>
</dbReference>
<dbReference type="Pfam" id="PF00109">
    <property type="entry name" value="ketoacyl-synt"/>
    <property type="match status" value="2"/>
</dbReference>
<dbReference type="EC" id="2.3.1.94" evidence="9"/>
<dbReference type="InterPro" id="IPR020806">
    <property type="entry name" value="PKS_PP-bd"/>
</dbReference>
<dbReference type="InterPro" id="IPR016035">
    <property type="entry name" value="Acyl_Trfase/lysoPLipase"/>
</dbReference>
<dbReference type="InterPro" id="IPR016036">
    <property type="entry name" value="Malonyl_transacylase_ACP-bd"/>
</dbReference>
<dbReference type="Pfam" id="PF08659">
    <property type="entry name" value="KR"/>
    <property type="match status" value="1"/>
</dbReference>
<keyword evidence="3 9" id="KW-0808">Transferase</keyword>
<dbReference type="GO" id="GO:0005737">
    <property type="term" value="C:cytoplasm"/>
    <property type="evidence" value="ECO:0007669"/>
    <property type="project" value="TreeGrafter"/>
</dbReference>
<dbReference type="SUPFAM" id="SSF47336">
    <property type="entry name" value="ACP-like"/>
    <property type="match status" value="2"/>
</dbReference>
<dbReference type="GO" id="GO:0004312">
    <property type="term" value="F:fatty acid synthase activity"/>
    <property type="evidence" value="ECO:0007669"/>
    <property type="project" value="TreeGrafter"/>
</dbReference>
<dbReference type="InterPro" id="IPR006162">
    <property type="entry name" value="Ppantetheine_attach_site"/>
</dbReference>
<dbReference type="GO" id="GO:0071770">
    <property type="term" value="P:DIM/DIP cell wall layer assembly"/>
    <property type="evidence" value="ECO:0007669"/>
    <property type="project" value="TreeGrafter"/>
</dbReference>
<gene>
    <name evidence="9" type="primary">eryA_3</name>
    <name evidence="9" type="ORF">ENSA5_10290</name>
</gene>
<dbReference type="PROSITE" id="PS00012">
    <property type="entry name" value="PHOSPHOPANTETHEINE"/>
    <property type="match status" value="2"/>
</dbReference>
<keyword evidence="10" id="KW-1185">Reference proteome</keyword>
<feature type="domain" description="Ketosynthase family 3 (KS3)" evidence="8">
    <location>
        <begin position="1022"/>
        <end position="1448"/>
    </location>
</feature>
<dbReference type="Gene3D" id="1.10.1200.10">
    <property type="entry name" value="ACP-like"/>
    <property type="match status" value="2"/>
</dbReference>
<proteinExistence type="predicted"/>
<dbReference type="CDD" id="cd08952">
    <property type="entry name" value="KR_1_SDR_x"/>
    <property type="match status" value="1"/>
</dbReference>
<dbReference type="GO" id="GO:0006633">
    <property type="term" value="P:fatty acid biosynthetic process"/>
    <property type="evidence" value="ECO:0007669"/>
    <property type="project" value="InterPro"/>
</dbReference>
<evidence type="ECO:0000256" key="5">
    <source>
        <dbReference type="SAM" id="Coils"/>
    </source>
</evidence>
<dbReference type="OrthoDB" id="9778690at2"/>
<dbReference type="InterPro" id="IPR036736">
    <property type="entry name" value="ACP-like_sf"/>
</dbReference>
<dbReference type="GO" id="GO:0004315">
    <property type="term" value="F:3-oxoacyl-[acyl-carrier-protein] synthase activity"/>
    <property type="evidence" value="ECO:0007669"/>
    <property type="project" value="InterPro"/>
</dbReference>
<evidence type="ECO:0000256" key="3">
    <source>
        <dbReference type="ARBA" id="ARBA00022679"/>
    </source>
</evidence>
<dbReference type="InterPro" id="IPR020807">
    <property type="entry name" value="PKS_DH"/>
</dbReference>
<dbReference type="RefSeq" id="WP_106390455.1">
    <property type="nucleotide sequence ID" value="NZ_PVNK01000057.1"/>
</dbReference>
<dbReference type="InterPro" id="IPR036291">
    <property type="entry name" value="NAD(P)-bd_dom_sf"/>
</dbReference>
<dbReference type="SMART" id="SM01294">
    <property type="entry name" value="PKS_PP_betabranch"/>
    <property type="match status" value="2"/>
</dbReference>
<evidence type="ECO:0000256" key="6">
    <source>
        <dbReference type="SAM" id="MobiDB-lite"/>
    </source>
</evidence>
<dbReference type="PANTHER" id="PTHR43775">
    <property type="entry name" value="FATTY ACID SYNTHASE"/>
    <property type="match status" value="1"/>
</dbReference>
<dbReference type="SMART" id="SM00823">
    <property type="entry name" value="PKS_PP"/>
    <property type="match status" value="2"/>
</dbReference>
<dbReference type="Proteomes" id="UP000237968">
    <property type="component" value="Unassembled WGS sequence"/>
</dbReference>
<evidence type="ECO:0000259" key="8">
    <source>
        <dbReference type="PROSITE" id="PS52004"/>
    </source>
</evidence>
<dbReference type="PROSITE" id="PS50075">
    <property type="entry name" value="CARRIER"/>
    <property type="match status" value="2"/>
</dbReference>
<dbReference type="SUPFAM" id="SSF55048">
    <property type="entry name" value="Probable ACP-binding domain of malonyl-CoA ACP transacylase"/>
    <property type="match status" value="2"/>
</dbReference>
<evidence type="ECO:0000313" key="10">
    <source>
        <dbReference type="Proteomes" id="UP000237968"/>
    </source>
</evidence>
<dbReference type="Pfam" id="PF02801">
    <property type="entry name" value="Ketoacyl-synt_C"/>
    <property type="match status" value="2"/>
</dbReference>
<dbReference type="InterPro" id="IPR032821">
    <property type="entry name" value="PKS_assoc"/>
</dbReference>
<evidence type="ECO:0000256" key="1">
    <source>
        <dbReference type="ARBA" id="ARBA00022450"/>
    </source>
</evidence>
<dbReference type="Gene3D" id="3.10.129.10">
    <property type="entry name" value="Hotdog Thioesterase"/>
    <property type="match status" value="1"/>
</dbReference>
<dbReference type="PANTHER" id="PTHR43775:SF37">
    <property type="entry name" value="SI:DKEY-61P9.11"/>
    <property type="match status" value="1"/>
</dbReference>
<evidence type="ECO:0000259" key="7">
    <source>
        <dbReference type="PROSITE" id="PS50075"/>
    </source>
</evidence>
<dbReference type="InterPro" id="IPR018201">
    <property type="entry name" value="Ketoacyl_synth_AS"/>
</dbReference>
<keyword evidence="1" id="KW-0596">Phosphopantetheine</keyword>
<keyword evidence="9" id="KW-0012">Acyltransferase</keyword>
<dbReference type="EMBL" id="PVNK01000057">
    <property type="protein sequence ID" value="PRQ04164.1"/>
    <property type="molecule type" value="Genomic_DNA"/>
</dbReference>
<dbReference type="SUPFAM" id="SSF53901">
    <property type="entry name" value="Thiolase-like"/>
    <property type="match status" value="2"/>
</dbReference>
<organism evidence="9 10">
    <name type="scientific">Enhygromyxa salina</name>
    <dbReference type="NCBI Taxonomy" id="215803"/>
    <lineage>
        <taxon>Bacteria</taxon>
        <taxon>Pseudomonadati</taxon>
        <taxon>Myxococcota</taxon>
        <taxon>Polyangia</taxon>
        <taxon>Nannocystales</taxon>
        <taxon>Nannocystaceae</taxon>
        <taxon>Enhygromyxa</taxon>
    </lineage>
</organism>
<dbReference type="Pfam" id="PF00550">
    <property type="entry name" value="PP-binding"/>
    <property type="match status" value="2"/>
</dbReference>
<dbReference type="InterPro" id="IPR014043">
    <property type="entry name" value="Acyl_transferase_dom"/>
</dbReference>
<dbReference type="Pfam" id="PF16197">
    <property type="entry name" value="KAsynt_C_assoc"/>
    <property type="match status" value="2"/>
</dbReference>
<dbReference type="InterPro" id="IPR014030">
    <property type="entry name" value="Ketoacyl_synth_N"/>
</dbReference>
<feature type="domain" description="Carrier" evidence="7">
    <location>
        <begin position="925"/>
        <end position="1003"/>
    </location>
</feature>
<evidence type="ECO:0000313" key="9">
    <source>
        <dbReference type="EMBL" id="PRQ04164.1"/>
    </source>
</evidence>
<accession>A0A2S9YGC8</accession>
<evidence type="ECO:0000256" key="4">
    <source>
        <dbReference type="ARBA" id="ARBA00054155"/>
    </source>
</evidence>
<dbReference type="Gene3D" id="3.40.50.720">
    <property type="entry name" value="NAD(P)-binding Rossmann-like Domain"/>
    <property type="match status" value="1"/>
</dbReference>
<dbReference type="PROSITE" id="PS00606">
    <property type="entry name" value="KS3_1"/>
    <property type="match status" value="1"/>
</dbReference>
<comment type="caution">
    <text evidence="9">The sequence shown here is derived from an EMBL/GenBank/DDBJ whole genome shotgun (WGS) entry which is preliminary data.</text>
</comment>
<dbReference type="SMART" id="SM00825">
    <property type="entry name" value="PKS_KS"/>
    <property type="match status" value="2"/>
</dbReference>
<feature type="region of interest" description="Disordered" evidence="6">
    <location>
        <begin position="904"/>
        <end position="926"/>
    </location>
</feature>
<protein>
    <submittedName>
        <fullName evidence="9">Erythronolide synthase, modules 1 and 2</fullName>
        <ecNumber evidence="9">2.3.1.94</ecNumber>
    </submittedName>
</protein>
<feature type="coiled-coil region" evidence="5">
    <location>
        <begin position="5"/>
        <end position="32"/>
    </location>
</feature>
<sequence length="2841" mass="299258">MTTTLEDYRTRLQLALGRLAELRSELERQRRATREPIAIVGMGCRLPPAIRSPEQLFEALLAGHDAVREAPPARFGELAGLPRAGYLDEVAEFDAEFFAIAPREAAAIDPQQRLLLEVVWEALERGGLVPAALPADRVGMFVGLGASDYAELSLTGPAERSDIYTLTGVGASFASGRLAYHLGFRGPCLTLDTACSSSLVALHLAVQSLRRRETEVAIAAGVQLLLTPTSSGLLGRSGALAADGYCKAFDAGADGFVRGEGCAAVVLKRLSDALRDRDPIAAVVRGTASNQDGRSTGLTAPNVLAQRQLLRRALSDAGLPAASLGLIETHGTGTALGDPIELEALADVFASSDDDAPIVLGALKSNLGHLEAAAGLAGVIKAAVCLERGLIPPNLHFHALNPHAPASALTRFELPTAPRPWPAASDGGPRRAGVSAFGMSGTNAHVIVEQAPACEPRSPSSAGRVYLLPLSARSPGALTELARRCAAVLEAERDPGDVCTSAATRRTHFVEHRLVVRGRSGAELAAGLRAVSEGRASAAVSLGRGQARRPVLVCAGQGSVWPGMGRALVDDPLAGQVLRACDALAREHGDLALIDELIAEPERCRLNHTRVAQPALLAMSLAIAARLAGWGVEAAAVIGHSVGELAAAQLAGVLDLDQAMRLACARGRVMEANHGRGAMAAVALGVDRARALVDRSAGRLAIAAVNGPSSTVVAGDAEALAQALRALAEDGVRHRRLALDYAFHSPQMEALAGPLRAGLGRVEPRAASLPLYSTVTGARVRGPELDAAYWTRGVGSAVKFADAVAAALADGHRLFVEIGPHPSLSAHLDAIAEAAEEQVDVVATLREDGAADALHRCLAELHVHGCALDFESLAEDRDRFVGLPSYPWQGRRCWLDDGFARPSSAPPAGELSAPPVPESRPRRPESRAALVDALHQEVAAVLGLSPDQALSPRVGLFELGLDSIMAVELRARLQARFDLRLAATLVFDHPTLEAIADHLEAVAAAAERPAGGPAIIRRAGDDEAIAIVGMACRFPGGANDLDSFWQGLRTGADATSEPPAERWDHDRFYDADPAAPGKTYGRRSGFLRGLDVADFDAAFFKISPAEAAALDPQHRLVLELGWEALEHGGQAPDRLLGSATGVFLGIATADYAQLATQGSLAELDTYVSTGNAANTAAGRLAYFLGLEGPVIALDTACSSSLVATHLAVQSLRRGESDLALAGGVNLILTPTIDVMYARLGALALDSRCKAFDAAADGMVRGEGGAMVVLKRLSDAEREDDRILALIRGSAINHDGRAAGLTVPNGAAQRGVIRAALADARVEPAAIHYVETHGTGTRLGDPIEANALVAELGRGRRADQPLWLGAAKASFGHLEAAAGVVALVKAALVLGRRELPPQRNFETLNPAIDPGAVALRLPTTVEALPAGPIFAGVSAFGMSGTNAHLILESARGPSQREPEAAAEAEADADAEHGGDALLLPISARSEAALRELARAYRARLQACESLAELAQLCRAAALRRAHLEHRLAITGATSSQLLEALDAYLEGRAHGGWFTGANARARVAFVFSGHSSHWLGMGRELLAREPEFRASLEASAAAAERVGMPGLLELLTTDDEERWASVSVVQPLVLAVQIAVAERWRRWGVDPEAVVGHSMGEIAAAHVAGMLELDDAMRIVVARSRLIARVEGEGKMAVVGLDLDQTRARIEGRALSVAASNSPRLTVVSGANAAVEALVADLRGANVFARVMAGTRGAGHSPQLDPLLPELAEALSSLEPRAPTIAFYSTVLAERVDAELLDGDYWVRNLREPVYFAATIERMGAAGFDSFVEVSPDPMMLGAIEQILRPRGGAMTRVASLERGGGERATLLAGLAQLYVAGVEVDWTGLHPHGSRAVALPGQAWQRRRHWLAAGRYVEPGRPHRDARLDPLLGRRLDSAADPGRTIWQLDCGPGPSPSPVPVIELQGTQVLAAAYLLELVEAAARATWPAEALELGALEFEGAVIAEADASVELQLVLDAPEAGARGAAVQLFARRGSDEFRRRGRARLMPRAEREVPELEDFDQLLARCHRRDDQLWSRLAARGVELPRAVAAGGELRAGPELEGLERLVRVELDPPRGPRRRSAAVEAGLWVLAELSQDRGAPPVPGQLPSLAAITRVVELGGEDHEPPAWIHARLAPAEPGESRARPRPAALTVYDAGGVPLTHAELELSGRGDLELARAAVDRLLPDWLYTLDWTPCAAADPRALTGVTLVIADELALAGACVDQLAAAGSDALGIDAATLVDLDACHHALRRARERGPLRAVVLLQLDDVDAAELPARVDARARLLLDLAHALINEGGKLRLQLVTRASQPVRPAASLTPSGLAAAPLWGLARSIGLEHPGVDVRGLDLAAEPHRDDPRRILAELGADDREEAVAYRDEQRFVQRLCRAAPPPDPGPLRLRGDGTYLVTGGLGGVGLQLAERLFEAGAGRLVLLGRRGLPVERPAPDDPMLARWLAVEQLRARGAVVEIAVADVGDPKALASVLARGPGLASLRGVFHCAGVSEPRPLADTRSAQVEAGYRAKVAGSWALHQLTAELELDHFVGFSSMASVWGAAQLGPYDGANHFIDVLMHHRRGLGLPGLALNWGGWAGAGMTTAEVQRYAARMGLGVAPAAQFLAALERLLGADRPQLALGPVDWRMFKPVLESYGARPLLDGLALEEPEPHGRGPLHARLVETELRDRWALLVTELCGAVAAQLGHASGEAIDEAAGLFELGMDSVSSVALRNELERSLGLSLAPTVAFEHPSVLALASFLIATLELDAPRPDARVAAEPADPELAGLSEAELEALLAAELDQGPS</sequence>
<feature type="domain" description="Ketosynthase family 3 (KS3)" evidence="8">
    <location>
        <begin position="34"/>
        <end position="450"/>
    </location>
</feature>
<dbReference type="CDD" id="cd00833">
    <property type="entry name" value="PKS"/>
    <property type="match status" value="2"/>
</dbReference>